<dbReference type="Pfam" id="PF08275">
    <property type="entry name" value="DNAG_N"/>
    <property type="match status" value="1"/>
</dbReference>
<dbReference type="PANTHER" id="PTHR30313:SF2">
    <property type="entry name" value="DNA PRIMASE"/>
    <property type="match status" value="1"/>
</dbReference>
<protein>
    <recommendedName>
        <fullName evidence="1">DNA primase DNAG catalytic core N-terminal domain-containing protein</fullName>
    </recommendedName>
</protein>
<name>A0ABN1QSG9_9ACTN</name>
<proteinExistence type="predicted"/>
<organism evidence="2 3">
    <name type="scientific">Kribbella koreensis</name>
    <dbReference type="NCBI Taxonomy" id="57909"/>
    <lineage>
        <taxon>Bacteria</taxon>
        <taxon>Bacillati</taxon>
        <taxon>Actinomycetota</taxon>
        <taxon>Actinomycetes</taxon>
        <taxon>Propionibacteriales</taxon>
        <taxon>Kribbellaceae</taxon>
        <taxon>Kribbella</taxon>
    </lineage>
</organism>
<feature type="domain" description="DNA primase DNAG catalytic core N-terminal" evidence="1">
    <location>
        <begin position="19"/>
        <end position="142"/>
    </location>
</feature>
<dbReference type="PANTHER" id="PTHR30313">
    <property type="entry name" value="DNA PRIMASE"/>
    <property type="match status" value="1"/>
</dbReference>
<keyword evidence="3" id="KW-1185">Reference proteome</keyword>
<evidence type="ECO:0000259" key="1">
    <source>
        <dbReference type="Pfam" id="PF08275"/>
    </source>
</evidence>
<dbReference type="InterPro" id="IPR037068">
    <property type="entry name" value="DNA_primase_core_N_sf"/>
</dbReference>
<evidence type="ECO:0000313" key="2">
    <source>
        <dbReference type="EMBL" id="GAA0946855.1"/>
    </source>
</evidence>
<dbReference type="SUPFAM" id="SSF56731">
    <property type="entry name" value="DNA primase core"/>
    <property type="match status" value="1"/>
</dbReference>
<sequence>MTVAERARLGQVNRVAREFFRHELRSAEDGWAARSLRQQGAEMLLDPAGRWAVGYAPGARSRLVGYLRSCGFALESMTNAGLTGRNAEGRAVDRFRDLPMFPAKNERLETVGFIGISQAGNYEFSPETQLHRRATSLVGVAEQQELLIGGGAPVLVADPMDAIAITHVSLLSAGRWVGIPMFGADLSPVQMRILGRYAATDHAIVVLPDTTIGRRQAERSLRGLGAFFPRVQAVELPRGTSPNKLRLGANGLQRLHDALLETRPLSDYRRAKPRADMLERYAEVEDTPLLDP</sequence>
<accession>A0ABN1QSG9</accession>
<comment type="caution">
    <text evidence="2">The sequence shown here is derived from an EMBL/GenBank/DDBJ whole genome shotgun (WGS) entry which is preliminary data.</text>
</comment>
<dbReference type="EMBL" id="BAAAHK010000009">
    <property type="protein sequence ID" value="GAA0946855.1"/>
    <property type="molecule type" value="Genomic_DNA"/>
</dbReference>
<dbReference type="InterPro" id="IPR013264">
    <property type="entry name" value="DNAG_N"/>
</dbReference>
<reference evidence="2 3" key="1">
    <citation type="journal article" date="2019" name="Int. J. Syst. Evol. Microbiol.">
        <title>The Global Catalogue of Microorganisms (GCM) 10K type strain sequencing project: providing services to taxonomists for standard genome sequencing and annotation.</title>
        <authorList>
            <consortium name="The Broad Institute Genomics Platform"/>
            <consortium name="The Broad Institute Genome Sequencing Center for Infectious Disease"/>
            <person name="Wu L."/>
            <person name="Ma J."/>
        </authorList>
    </citation>
    <scope>NUCLEOTIDE SEQUENCE [LARGE SCALE GENOMIC DNA]</scope>
    <source>
        <strain evidence="2 3">JCM 10977</strain>
    </source>
</reference>
<dbReference type="Proteomes" id="UP001500542">
    <property type="component" value="Unassembled WGS sequence"/>
</dbReference>
<gene>
    <name evidence="2" type="ORF">GCM10009554_43140</name>
</gene>
<evidence type="ECO:0000313" key="3">
    <source>
        <dbReference type="Proteomes" id="UP001500542"/>
    </source>
</evidence>
<dbReference type="Gene3D" id="3.90.980.10">
    <property type="entry name" value="DNA primase, catalytic core, N-terminal domain"/>
    <property type="match status" value="1"/>
</dbReference>
<dbReference type="InterPro" id="IPR050219">
    <property type="entry name" value="DnaG_primase"/>
</dbReference>